<dbReference type="Pfam" id="PF00651">
    <property type="entry name" value="BTB"/>
    <property type="match status" value="1"/>
</dbReference>
<evidence type="ECO:0000256" key="1">
    <source>
        <dbReference type="ARBA" id="ARBA00004906"/>
    </source>
</evidence>
<proteinExistence type="predicted"/>
<name>A0A3L6RHA6_PANMI</name>
<dbReference type="EMBL" id="PQIB02000008">
    <property type="protein sequence ID" value="RLN03706.1"/>
    <property type="molecule type" value="Genomic_DNA"/>
</dbReference>
<dbReference type="OrthoDB" id="6359816at2759"/>
<dbReference type="PANTHER" id="PTHR26379:SF504">
    <property type="entry name" value="OS08G0523800 PROTEIN"/>
    <property type="match status" value="1"/>
</dbReference>
<dbReference type="STRING" id="4540.A0A3L6RHA6"/>
<dbReference type="InterPro" id="IPR002083">
    <property type="entry name" value="MATH/TRAF_dom"/>
</dbReference>
<evidence type="ECO:0000259" key="2">
    <source>
        <dbReference type="PROSITE" id="PS50097"/>
    </source>
</evidence>
<gene>
    <name evidence="4" type="ORF">C2845_PM13G23060</name>
</gene>
<dbReference type="PROSITE" id="PS50144">
    <property type="entry name" value="MATH"/>
    <property type="match status" value="1"/>
</dbReference>
<feature type="domain" description="BTB" evidence="2">
    <location>
        <begin position="233"/>
        <end position="262"/>
    </location>
</feature>
<feature type="domain" description="MATH" evidence="3">
    <location>
        <begin position="77"/>
        <end position="207"/>
    </location>
</feature>
<dbReference type="GO" id="GO:0016567">
    <property type="term" value="P:protein ubiquitination"/>
    <property type="evidence" value="ECO:0007669"/>
    <property type="project" value="InterPro"/>
</dbReference>
<dbReference type="InterPro" id="IPR008974">
    <property type="entry name" value="TRAF-like"/>
</dbReference>
<dbReference type="Gene3D" id="2.60.210.10">
    <property type="entry name" value="Apoptosis, Tumor Necrosis Factor Receptor Associated Protein 2, Chain A"/>
    <property type="match status" value="1"/>
</dbReference>
<organism evidence="4 5">
    <name type="scientific">Panicum miliaceum</name>
    <name type="common">Proso millet</name>
    <name type="synonym">Broomcorn millet</name>
    <dbReference type="NCBI Taxonomy" id="4540"/>
    <lineage>
        <taxon>Eukaryota</taxon>
        <taxon>Viridiplantae</taxon>
        <taxon>Streptophyta</taxon>
        <taxon>Embryophyta</taxon>
        <taxon>Tracheophyta</taxon>
        <taxon>Spermatophyta</taxon>
        <taxon>Magnoliopsida</taxon>
        <taxon>Liliopsida</taxon>
        <taxon>Poales</taxon>
        <taxon>Poaceae</taxon>
        <taxon>PACMAD clade</taxon>
        <taxon>Panicoideae</taxon>
        <taxon>Panicodae</taxon>
        <taxon>Paniceae</taxon>
        <taxon>Panicinae</taxon>
        <taxon>Panicum</taxon>
        <taxon>Panicum sect. Panicum</taxon>
    </lineage>
</organism>
<reference evidence="5" key="1">
    <citation type="journal article" date="2019" name="Nat. Commun.">
        <title>The genome of broomcorn millet.</title>
        <authorList>
            <person name="Zou C."/>
            <person name="Miki D."/>
            <person name="Li D."/>
            <person name="Tang Q."/>
            <person name="Xiao L."/>
            <person name="Rajput S."/>
            <person name="Deng P."/>
            <person name="Jia W."/>
            <person name="Huang R."/>
            <person name="Zhang M."/>
            <person name="Sun Y."/>
            <person name="Hu J."/>
            <person name="Fu X."/>
            <person name="Schnable P.S."/>
            <person name="Li F."/>
            <person name="Zhang H."/>
            <person name="Feng B."/>
            <person name="Zhu X."/>
            <person name="Liu R."/>
            <person name="Schnable J.C."/>
            <person name="Zhu J.-K."/>
            <person name="Zhang H."/>
        </authorList>
    </citation>
    <scope>NUCLEOTIDE SEQUENCE [LARGE SCALE GENOMIC DNA]</scope>
</reference>
<evidence type="ECO:0000313" key="4">
    <source>
        <dbReference type="EMBL" id="RLN03706.1"/>
    </source>
</evidence>
<comment type="caution">
    <text evidence="4">The sequence shown here is derived from an EMBL/GenBank/DDBJ whole genome shotgun (WGS) entry which is preliminary data.</text>
</comment>
<comment type="pathway">
    <text evidence="1">Protein modification; protein ubiquitination.</text>
</comment>
<sequence>MRGVELFQGDNFNIGGWGHWVSQAALEKYYLIDGLVTFVCAIMVVRDSSIPVPASDIGKHFVSEQPLWTRLEGQTIDSAFHEFRVDYKQTKHLGIGKAIYSDAFSADRYTWRVHYYPHGCTKSDKSYVSIYIELVSKSRPVNAICEVFIMDKVGQPCPYSAARTDVVPFLDLGVSDKCGGGWPQFVLRADLEKYYLTGGYITFVCAIMVVHDRCIPVPPLNIKKHFSNLLGSTDVSFIIKGETFHAHRAVLAARSPVLKALMHVFHYST</sequence>
<evidence type="ECO:0008006" key="6">
    <source>
        <dbReference type="Google" id="ProtNLM"/>
    </source>
</evidence>
<protein>
    <recommendedName>
        <fullName evidence="6">BTB domain-containing protein</fullName>
    </recommendedName>
</protein>
<dbReference type="PROSITE" id="PS50097">
    <property type="entry name" value="BTB"/>
    <property type="match status" value="1"/>
</dbReference>
<dbReference type="InterPro" id="IPR000210">
    <property type="entry name" value="BTB/POZ_dom"/>
</dbReference>
<dbReference type="Gene3D" id="3.30.710.10">
    <property type="entry name" value="Potassium Channel Kv1.1, Chain A"/>
    <property type="match status" value="1"/>
</dbReference>
<dbReference type="SUPFAM" id="SSF49599">
    <property type="entry name" value="TRAF domain-like"/>
    <property type="match status" value="1"/>
</dbReference>
<dbReference type="CDD" id="cd00121">
    <property type="entry name" value="MATH"/>
    <property type="match status" value="1"/>
</dbReference>
<dbReference type="InterPro" id="IPR011333">
    <property type="entry name" value="SKP1/BTB/POZ_sf"/>
</dbReference>
<dbReference type="Proteomes" id="UP000275267">
    <property type="component" value="Unassembled WGS sequence"/>
</dbReference>
<evidence type="ECO:0000313" key="5">
    <source>
        <dbReference type="Proteomes" id="UP000275267"/>
    </source>
</evidence>
<dbReference type="Pfam" id="PF22486">
    <property type="entry name" value="MATH_2"/>
    <property type="match status" value="1"/>
</dbReference>
<accession>A0A3L6RHA6</accession>
<dbReference type="PANTHER" id="PTHR26379">
    <property type="entry name" value="BTB/POZ AND MATH DOMAIN-CONTAINING PROTEIN 1"/>
    <property type="match status" value="1"/>
</dbReference>
<keyword evidence="5" id="KW-1185">Reference proteome</keyword>
<dbReference type="AlphaFoldDB" id="A0A3L6RHA6"/>
<dbReference type="InterPro" id="IPR045005">
    <property type="entry name" value="BPM1-6"/>
</dbReference>
<dbReference type="SUPFAM" id="SSF54695">
    <property type="entry name" value="POZ domain"/>
    <property type="match status" value="1"/>
</dbReference>
<evidence type="ECO:0000259" key="3">
    <source>
        <dbReference type="PROSITE" id="PS50144"/>
    </source>
</evidence>